<feature type="transmembrane region" description="Helical" evidence="13">
    <location>
        <begin position="81"/>
        <end position="105"/>
    </location>
</feature>
<feature type="transmembrane region" description="Helical" evidence="13">
    <location>
        <begin position="279"/>
        <end position="297"/>
    </location>
</feature>
<feature type="transmembrane region" description="Helical" evidence="13">
    <location>
        <begin position="117"/>
        <end position="136"/>
    </location>
</feature>
<evidence type="ECO:0000256" key="8">
    <source>
        <dbReference type="ARBA" id="ARBA00022777"/>
    </source>
</evidence>
<dbReference type="Gene3D" id="3.30.565.10">
    <property type="entry name" value="Histidine kinase-like ATPase, C-terminal domain"/>
    <property type="match status" value="1"/>
</dbReference>
<feature type="transmembrane region" description="Helical" evidence="13">
    <location>
        <begin position="187"/>
        <end position="211"/>
    </location>
</feature>
<feature type="domain" description="Histidine kinase" evidence="14">
    <location>
        <begin position="337"/>
        <end position="556"/>
    </location>
</feature>
<dbReference type="EMBL" id="MFKW01000048">
    <property type="protein sequence ID" value="OGG50597.1"/>
    <property type="molecule type" value="Genomic_DNA"/>
</dbReference>
<dbReference type="Pfam" id="PF02518">
    <property type="entry name" value="HATPase_c"/>
    <property type="match status" value="1"/>
</dbReference>
<dbReference type="Proteomes" id="UP000176445">
    <property type="component" value="Unassembled WGS sequence"/>
</dbReference>
<dbReference type="GO" id="GO:0000155">
    <property type="term" value="F:phosphorelay sensor kinase activity"/>
    <property type="evidence" value="ECO:0007669"/>
    <property type="project" value="InterPro"/>
</dbReference>
<keyword evidence="5" id="KW-0597">Phosphoprotein</keyword>
<dbReference type="InterPro" id="IPR003661">
    <property type="entry name" value="HisK_dim/P_dom"/>
</dbReference>
<feature type="coiled-coil region" evidence="12">
    <location>
        <begin position="300"/>
        <end position="330"/>
    </location>
</feature>
<keyword evidence="12" id="KW-0175">Coiled coil</keyword>
<evidence type="ECO:0000256" key="1">
    <source>
        <dbReference type="ARBA" id="ARBA00000085"/>
    </source>
</evidence>
<evidence type="ECO:0000313" key="15">
    <source>
        <dbReference type="EMBL" id="OGG50597.1"/>
    </source>
</evidence>
<dbReference type="EC" id="2.7.13.3" evidence="3"/>
<feature type="transmembrane region" description="Helical" evidence="13">
    <location>
        <begin position="156"/>
        <end position="175"/>
    </location>
</feature>
<dbReference type="InterPro" id="IPR036890">
    <property type="entry name" value="HATPase_C_sf"/>
</dbReference>
<keyword evidence="6" id="KW-0808">Transferase</keyword>
<feature type="transmembrane region" description="Helical" evidence="13">
    <location>
        <begin position="20"/>
        <end position="43"/>
    </location>
</feature>
<dbReference type="Gene3D" id="1.10.287.130">
    <property type="match status" value="1"/>
</dbReference>
<keyword evidence="13" id="KW-1133">Transmembrane helix</keyword>
<evidence type="ECO:0000256" key="13">
    <source>
        <dbReference type="SAM" id="Phobius"/>
    </source>
</evidence>
<evidence type="ECO:0000313" key="16">
    <source>
        <dbReference type="Proteomes" id="UP000176445"/>
    </source>
</evidence>
<evidence type="ECO:0000259" key="14">
    <source>
        <dbReference type="PROSITE" id="PS50109"/>
    </source>
</evidence>
<dbReference type="InterPro" id="IPR036097">
    <property type="entry name" value="HisK_dim/P_sf"/>
</dbReference>
<dbReference type="GO" id="GO:0005524">
    <property type="term" value="F:ATP binding"/>
    <property type="evidence" value="ECO:0007669"/>
    <property type="project" value="UniProtKB-KW"/>
</dbReference>
<evidence type="ECO:0000256" key="9">
    <source>
        <dbReference type="ARBA" id="ARBA00022840"/>
    </source>
</evidence>
<feature type="transmembrane region" description="Helical" evidence="13">
    <location>
        <begin position="223"/>
        <end position="243"/>
    </location>
</feature>
<evidence type="ECO:0000256" key="5">
    <source>
        <dbReference type="ARBA" id="ARBA00022553"/>
    </source>
</evidence>
<protein>
    <recommendedName>
        <fullName evidence="3">histidine kinase</fullName>
        <ecNumber evidence="3">2.7.13.3</ecNumber>
    </recommendedName>
</protein>
<evidence type="ECO:0000256" key="6">
    <source>
        <dbReference type="ARBA" id="ARBA00022679"/>
    </source>
</evidence>
<keyword evidence="10" id="KW-0902">Two-component regulatory system</keyword>
<organism evidence="15 16">
    <name type="scientific">Candidatus Kaiserbacteria bacterium RIFCSPHIGHO2_01_FULL_54_36b</name>
    <dbReference type="NCBI Taxonomy" id="1798483"/>
    <lineage>
        <taxon>Bacteria</taxon>
        <taxon>Candidatus Kaiseribacteriota</taxon>
    </lineage>
</organism>
<keyword evidence="7" id="KW-0547">Nucleotide-binding</keyword>
<dbReference type="SUPFAM" id="SSF47384">
    <property type="entry name" value="Homodimeric domain of signal transducing histidine kinase"/>
    <property type="match status" value="1"/>
</dbReference>
<dbReference type="InterPro" id="IPR005467">
    <property type="entry name" value="His_kinase_dom"/>
</dbReference>
<dbReference type="AlphaFoldDB" id="A0A1F6CND1"/>
<keyword evidence="9" id="KW-0067">ATP-binding</keyword>
<feature type="transmembrane region" description="Helical" evidence="13">
    <location>
        <begin position="50"/>
        <end position="75"/>
    </location>
</feature>
<dbReference type="SUPFAM" id="SSF55874">
    <property type="entry name" value="ATPase domain of HSP90 chaperone/DNA topoisomerase II/histidine kinase"/>
    <property type="match status" value="1"/>
</dbReference>
<evidence type="ECO:0000256" key="4">
    <source>
        <dbReference type="ARBA" id="ARBA00022475"/>
    </source>
</evidence>
<keyword evidence="11 13" id="KW-0472">Membrane</keyword>
<name>A0A1F6CND1_9BACT</name>
<dbReference type="SMART" id="SM00388">
    <property type="entry name" value="HisKA"/>
    <property type="match status" value="1"/>
</dbReference>
<comment type="catalytic activity">
    <reaction evidence="1">
        <text>ATP + protein L-histidine = ADP + protein N-phospho-L-histidine.</text>
        <dbReference type="EC" id="2.7.13.3"/>
    </reaction>
</comment>
<feature type="transmembrane region" description="Helical" evidence="13">
    <location>
        <begin position="255"/>
        <end position="273"/>
    </location>
</feature>
<dbReference type="GO" id="GO:0005886">
    <property type="term" value="C:plasma membrane"/>
    <property type="evidence" value="ECO:0007669"/>
    <property type="project" value="UniProtKB-SubCell"/>
</dbReference>
<comment type="subcellular location">
    <subcellularLocation>
        <location evidence="2">Cell membrane</location>
    </subcellularLocation>
</comment>
<dbReference type="PANTHER" id="PTHR43711">
    <property type="entry name" value="TWO-COMPONENT HISTIDINE KINASE"/>
    <property type="match status" value="1"/>
</dbReference>
<dbReference type="CDD" id="cd00082">
    <property type="entry name" value="HisKA"/>
    <property type="match status" value="1"/>
</dbReference>
<dbReference type="FunFam" id="3.30.565.10:FF:000023">
    <property type="entry name" value="PAS domain-containing sensor histidine kinase"/>
    <property type="match status" value="1"/>
</dbReference>
<dbReference type="PROSITE" id="PS50109">
    <property type="entry name" value="HIS_KIN"/>
    <property type="match status" value="1"/>
</dbReference>
<evidence type="ECO:0000256" key="11">
    <source>
        <dbReference type="ARBA" id="ARBA00023136"/>
    </source>
</evidence>
<sequence>MADLINLQYCYDYTVNQISFGLLLYSHLPAAVIALALGVFILIKAKDLSSVLFFSICFTFALWCVLDLSSWFSFFGSANTLFTWSLLDLLAVLMFFFTYWFLYVFITGKDLPKWQKWAACIVILPTAVIALTGNNLPLYDANICEAVENESLTRYAYFAEAIFILAIAVFAISTYRKTAKGKARKQVFLASIGTLVFLLFFFSSTFLVSLLAESDAWEYVYNYEIYGLFGMPIFLAYFVFLIVRYSAFNIKMFGAQALTTALLLVLGSELAFANSLTDQILVGVTLILTSIVGLILVKSVRREIQQREKIETLAENLETTNVRLLELDKQKSEFVSLASHQLRGPLTAIKGYASMLVEGDYGSIGSEVGEILKRIQISAHDMARLITDYLDVSRIELGRMKYTSERFSMRDLVQEVAKEIAPNIPADKVKLSINISADSIDVVGDRNKLKQVVGNFIDNAVKYTPQGEVQVSLARQNGKARFEVRDNGLGISPQSLAGLFQKFARAQNASKSNIRGTGLGLYIAKTIVDYHKGAVSVKSDGEGKGSTFAFEIPLAA</sequence>
<dbReference type="PANTHER" id="PTHR43711:SF31">
    <property type="entry name" value="HISTIDINE KINASE"/>
    <property type="match status" value="1"/>
</dbReference>
<gene>
    <name evidence="15" type="ORF">A2704_02360</name>
</gene>
<evidence type="ECO:0000256" key="2">
    <source>
        <dbReference type="ARBA" id="ARBA00004236"/>
    </source>
</evidence>
<comment type="caution">
    <text evidence="15">The sequence shown here is derived from an EMBL/GenBank/DDBJ whole genome shotgun (WGS) entry which is preliminary data.</text>
</comment>
<dbReference type="SMART" id="SM00387">
    <property type="entry name" value="HATPase_c"/>
    <property type="match status" value="1"/>
</dbReference>
<dbReference type="InterPro" id="IPR004358">
    <property type="entry name" value="Sig_transdc_His_kin-like_C"/>
</dbReference>
<accession>A0A1F6CND1</accession>
<evidence type="ECO:0000256" key="12">
    <source>
        <dbReference type="SAM" id="Coils"/>
    </source>
</evidence>
<reference evidence="15 16" key="1">
    <citation type="journal article" date="2016" name="Nat. Commun.">
        <title>Thousands of microbial genomes shed light on interconnected biogeochemical processes in an aquifer system.</title>
        <authorList>
            <person name="Anantharaman K."/>
            <person name="Brown C.T."/>
            <person name="Hug L.A."/>
            <person name="Sharon I."/>
            <person name="Castelle C.J."/>
            <person name="Probst A.J."/>
            <person name="Thomas B.C."/>
            <person name="Singh A."/>
            <person name="Wilkins M.J."/>
            <person name="Karaoz U."/>
            <person name="Brodie E.L."/>
            <person name="Williams K.H."/>
            <person name="Hubbard S.S."/>
            <person name="Banfield J.F."/>
        </authorList>
    </citation>
    <scope>NUCLEOTIDE SEQUENCE [LARGE SCALE GENOMIC DNA]</scope>
</reference>
<keyword evidence="13" id="KW-0812">Transmembrane</keyword>
<evidence type="ECO:0000256" key="10">
    <source>
        <dbReference type="ARBA" id="ARBA00023012"/>
    </source>
</evidence>
<keyword evidence="4" id="KW-1003">Cell membrane</keyword>
<evidence type="ECO:0000256" key="3">
    <source>
        <dbReference type="ARBA" id="ARBA00012438"/>
    </source>
</evidence>
<dbReference type="InterPro" id="IPR050736">
    <property type="entry name" value="Sensor_HK_Regulatory"/>
</dbReference>
<dbReference type="Pfam" id="PF00512">
    <property type="entry name" value="HisKA"/>
    <property type="match status" value="1"/>
</dbReference>
<proteinExistence type="predicted"/>
<evidence type="ECO:0000256" key="7">
    <source>
        <dbReference type="ARBA" id="ARBA00022741"/>
    </source>
</evidence>
<keyword evidence="8" id="KW-0418">Kinase</keyword>
<dbReference type="PRINTS" id="PR00344">
    <property type="entry name" value="BCTRLSENSOR"/>
</dbReference>
<dbReference type="InterPro" id="IPR003594">
    <property type="entry name" value="HATPase_dom"/>
</dbReference>